<reference evidence="1 2" key="1">
    <citation type="submission" date="2011-02" db="EMBL/GenBank/DDBJ databases">
        <authorList>
            <person name="Weinstock G."/>
            <person name="Sodergren E."/>
            <person name="Clifton S."/>
            <person name="Fulton L."/>
            <person name="Fulton B."/>
            <person name="Courtney L."/>
            <person name="Fronick C."/>
            <person name="Harrison M."/>
            <person name="Strong C."/>
            <person name="Farmer C."/>
            <person name="Delahaunty K."/>
            <person name="Markovic C."/>
            <person name="Hall O."/>
            <person name="Minx P."/>
            <person name="Tomlinson C."/>
            <person name="Mitreva M."/>
            <person name="Hou S."/>
            <person name="Chen J."/>
            <person name="Wollam A."/>
            <person name="Pepin K.H."/>
            <person name="Johnson M."/>
            <person name="Bhonagiri V."/>
            <person name="Zhang X."/>
            <person name="Suruliraj S."/>
            <person name="Warren W."/>
            <person name="Chinwalla A."/>
            <person name="Mardis E.R."/>
            <person name="Wilson R.K."/>
        </authorList>
    </citation>
    <scope>NUCLEOTIDE SEQUENCE [LARGE SCALE GENOMIC DNA]</scope>
    <source>
        <strain evidence="1 2">YIT 12056</strain>
    </source>
</reference>
<gene>
    <name evidence="1" type="ORF">HMPREF9445_00755</name>
</gene>
<accession>A0ABP2KWM2</accession>
<organism evidence="1 2">
    <name type="scientific">Bacteroides clarus YIT 12056</name>
    <dbReference type="NCBI Taxonomy" id="762984"/>
    <lineage>
        <taxon>Bacteria</taxon>
        <taxon>Pseudomonadati</taxon>
        <taxon>Bacteroidota</taxon>
        <taxon>Bacteroidia</taxon>
        <taxon>Bacteroidales</taxon>
        <taxon>Bacteroidaceae</taxon>
        <taxon>Bacteroides</taxon>
    </lineage>
</organism>
<name>A0ABP2KWM2_9BACE</name>
<evidence type="ECO:0000313" key="1">
    <source>
        <dbReference type="EMBL" id="EGF54015.1"/>
    </source>
</evidence>
<keyword evidence="2" id="KW-1185">Reference proteome</keyword>
<dbReference type="Proteomes" id="UP000010321">
    <property type="component" value="Unassembled WGS sequence"/>
</dbReference>
<proteinExistence type="predicted"/>
<evidence type="ECO:0000313" key="2">
    <source>
        <dbReference type="Proteomes" id="UP000010321"/>
    </source>
</evidence>
<protein>
    <submittedName>
        <fullName evidence="1">Uncharacterized protein</fullName>
    </submittedName>
</protein>
<sequence length="50" mass="5597">MEDGAKVGKKSNISAMGDKGVSKVRRVYKLLIRKAVRKWRISDKTATFAT</sequence>
<dbReference type="EMBL" id="AFBM01000007">
    <property type="protein sequence ID" value="EGF54015.1"/>
    <property type="molecule type" value="Genomic_DNA"/>
</dbReference>
<comment type="caution">
    <text evidence="1">The sequence shown here is derived from an EMBL/GenBank/DDBJ whole genome shotgun (WGS) entry which is preliminary data.</text>
</comment>